<sequence>MKKNKIVILILIFGSLSSLIPLKIENTTHISHNQIYFNERNLSQDNLVVPKTQDLPSSKIQFNSSERINRNQSNTELISSDLLMETPESYDNYESNIDFHVMNGTINTTIVESSDLGGESRSQQAQSFIIIDHVYLLGFSIQIFEKNEIYVNMEIRNQSYSGDSIISFTPFINSGGWINITFSDQIILTPGIYFLWMQEVGSQYSCWEKSLFSENDTETWEFTGFFWQTANYDLTLKIFTSELINPEDVNMKINEVTVIDTYPGQGSVKILGDIISSNINLTVSSDENINFFYSSENFYYKNSLIQHESQFQQEWVEWNLIIDSGFLEYPYFDYKINISGIKDDYYDIQVYNQTEVIGYSLISSEIIGFLTEASHINLKSQNYINDVNLSNNLQYGTNLTINVSTKSIGDIYAFIWNNESLLYQNSIYNVSYKNFQWYINPSLDLNSLTINIFFNGTNQIGYYSEDISIFRVSEIISAPLHVYTLDNFSFSCQYCDHYNQILIPDGFITYEFGDLLGVMEMDIHGNYSDILDLNHYGILPGEYSISLTAEKEYYGLTYSEIPIIISPRVATIELSKSRTTIAPGNTLDFEINLKDIGNQQYLLRPVDLQIKILYSGTNSSSNLVYNERLGGINNKESFLWDIPLDLEEGSYDVVVEVINEYYTGFLYVNQAINIKSSTFWIILIPIFIGLVSSSVVGYYIKKNKVKKSLLGLIILHDNGAPLAEKMSPKLRKSDVALISCAFTGILSLIKEITGSQLRTIEIEGGYVNLIHGKSFWLVIFLKDNPRWIEKDILKLKDEIELKYGKKIENFNGELLEISIEDWIKAYFNTQIITETVNEEELPMENPS</sequence>
<protein>
    <submittedName>
        <fullName evidence="1">Uncharacterized protein</fullName>
    </submittedName>
</protein>
<accession>A0A5B9DGI6</accession>
<keyword evidence="2" id="KW-1185">Reference proteome</keyword>
<dbReference type="KEGG" id="psyt:DSAG12_03708"/>
<dbReference type="EMBL" id="CP042905">
    <property type="protein sequence ID" value="QEE17870.2"/>
    <property type="molecule type" value="Genomic_DNA"/>
</dbReference>
<name>A0A5B9DGI6_9ARCH</name>
<dbReference type="AlphaFoldDB" id="A0A5B9DGI6"/>
<reference evidence="1 2" key="2">
    <citation type="journal article" date="2024" name="Int. J. Syst. Evol. Microbiol.">
        <title>Promethearchaeum syntrophicum gen. nov., sp. nov., an anaerobic, obligately syntrophic archaeon, the first isolate of the lineage 'Asgard' archaea, and proposal of the new archaeal phylum Promethearchaeota phyl. nov. and kingdom Promethearchaeati regn. nov.</title>
        <authorList>
            <person name="Imachi H."/>
            <person name="Nobu M.K."/>
            <person name="Kato S."/>
            <person name="Takaki Y."/>
            <person name="Miyazaki M."/>
            <person name="Miyata M."/>
            <person name="Ogawara M."/>
            <person name="Saito Y."/>
            <person name="Sakai S."/>
            <person name="Tahara Y.O."/>
            <person name="Takano Y."/>
            <person name="Tasumi E."/>
            <person name="Uematsu K."/>
            <person name="Yoshimura T."/>
            <person name="Itoh T."/>
            <person name="Ohkuma M."/>
            <person name="Takai K."/>
        </authorList>
    </citation>
    <scope>NUCLEOTIDE SEQUENCE [LARGE SCALE GENOMIC DNA]</scope>
    <source>
        <strain evidence="1 2">MK-D1</strain>
    </source>
</reference>
<evidence type="ECO:0000313" key="2">
    <source>
        <dbReference type="Proteomes" id="UP000321408"/>
    </source>
</evidence>
<reference evidence="1 2" key="1">
    <citation type="journal article" date="2020" name="Nature">
        <title>Isolation of an archaeon at the prokaryote-eukaryote interface.</title>
        <authorList>
            <person name="Imachi H."/>
            <person name="Nobu M.K."/>
            <person name="Nakahara N."/>
            <person name="Morono Y."/>
            <person name="Ogawara M."/>
            <person name="Takaki Y."/>
            <person name="Takano Y."/>
            <person name="Uematsu K."/>
            <person name="Ikuta T."/>
            <person name="Ito M."/>
            <person name="Matsui Y."/>
            <person name="Miyazaki M."/>
            <person name="Murata K."/>
            <person name="Saito Y."/>
            <person name="Sakai S."/>
            <person name="Song C."/>
            <person name="Tasumi E."/>
            <person name="Yamanaka Y."/>
            <person name="Yamaguchi T."/>
            <person name="Kamagata Y."/>
            <person name="Tamaki H."/>
            <person name="Takai K."/>
        </authorList>
    </citation>
    <scope>NUCLEOTIDE SEQUENCE [LARGE SCALE GENOMIC DNA]</scope>
    <source>
        <strain evidence="1 2">MK-D1</strain>
    </source>
</reference>
<evidence type="ECO:0000313" key="1">
    <source>
        <dbReference type="EMBL" id="QEE17870.2"/>
    </source>
</evidence>
<organism evidence="1 2">
    <name type="scientific">Promethearchaeum syntrophicum</name>
    <dbReference type="NCBI Taxonomy" id="2594042"/>
    <lineage>
        <taxon>Archaea</taxon>
        <taxon>Promethearchaeati</taxon>
        <taxon>Promethearchaeota</taxon>
        <taxon>Promethearchaeia</taxon>
        <taxon>Promethearchaeales</taxon>
        <taxon>Promethearchaeaceae</taxon>
        <taxon>Promethearchaeum</taxon>
    </lineage>
</organism>
<dbReference type="Proteomes" id="UP000321408">
    <property type="component" value="Chromosome"/>
</dbReference>
<gene>
    <name evidence="1" type="ORF">DSAG12_03708</name>
</gene>
<proteinExistence type="predicted"/>